<dbReference type="EMBL" id="WIXP02000009">
    <property type="protein sequence ID" value="KAF6204943.1"/>
    <property type="molecule type" value="Genomic_DNA"/>
</dbReference>
<protein>
    <submittedName>
        <fullName evidence="3">Uncharacterized protein</fullName>
    </submittedName>
</protein>
<sequence>MMVILSVAALVSLALAVGGLPTREEVPVAGAEGEGSRAIRQPDKWSQLDSEERMSVLEDIEKEVGSPVGSVFITLGNPDSPYRLSKDDSHLFDSYGLMFPGSPLPYVLLTPAASSDPDELPPPFQTPPLYNIPIGKDFVEPDAEVSGTNPTPNQRIPGFVYYNGVPMLVPRALGKIPIKMATVRRMIAHRELDQ</sequence>
<evidence type="ECO:0000313" key="4">
    <source>
        <dbReference type="Proteomes" id="UP000466442"/>
    </source>
</evidence>
<feature type="compositionally biased region" description="Basic and acidic residues" evidence="1">
    <location>
        <begin position="34"/>
        <end position="43"/>
    </location>
</feature>
<keyword evidence="2" id="KW-0732">Signal</keyword>
<name>A0A6A4JGJ0_APOLU</name>
<evidence type="ECO:0000313" key="3">
    <source>
        <dbReference type="EMBL" id="KAF6204943.1"/>
    </source>
</evidence>
<accession>A0A6A4JGJ0</accession>
<keyword evidence="4" id="KW-1185">Reference proteome</keyword>
<dbReference type="Proteomes" id="UP000466442">
    <property type="component" value="Linkage Group LG9"/>
</dbReference>
<dbReference type="AlphaFoldDB" id="A0A6A4JGJ0"/>
<evidence type="ECO:0000256" key="2">
    <source>
        <dbReference type="SAM" id="SignalP"/>
    </source>
</evidence>
<gene>
    <name evidence="3" type="ORF">GE061_019109</name>
</gene>
<feature type="chain" id="PRO_5043490085" evidence="2">
    <location>
        <begin position="17"/>
        <end position="194"/>
    </location>
</feature>
<organism evidence="3 4">
    <name type="scientific">Apolygus lucorum</name>
    <name type="common">Small green plant bug</name>
    <name type="synonym">Lygocoris lucorum</name>
    <dbReference type="NCBI Taxonomy" id="248454"/>
    <lineage>
        <taxon>Eukaryota</taxon>
        <taxon>Metazoa</taxon>
        <taxon>Ecdysozoa</taxon>
        <taxon>Arthropoda</taxon>
        <taxon>Hexapoda</taxon>
        <taxon>Insecta</taxon>
        <taxon>Pterygota</taxon>
        <taxon>Neoptera</taxon>
        <taxon>Paraneoptera</taxon>
        <taxon>Hemiptera</taxon>
        <taxon>Heteroptera</taxon>
        <taxon>Panheteroptera</taxon>
        <taxon>Cimicomorpha</taxon>
        <taxon>Miridae</taxon>
        <taxon>Mirini</taxon>
        <taxon>Apolygus</taxon>
    </lineage>
</organism>
<feature type="signal peptide" evidence="2">
    <location>
        <begin position="1"/>
        <end position="16"/>
    </location>
</feature>
<comment type="caution">
    <text evidence="3">The sequence shown here is derived from an EMBL/GenBank/DDBJ whole genome shotgun (WGS) entry which is preliminary data.</text>
</comment>
<evidence type="ECO:0000256" key="1">
    <source>
        <dbReference type="SAM" id="MobiDB-lite"/>
    </source>
</evidence>
<proteinExistence type="predicted"/>
<feature type="region of interest" description="Disordered" evidence="1">
    <location>
        <begin position="28"/>
        <end position="47"/>
    </location>
</feature>
<reference evidence="3" key="1">
    <citation type="journal article" date="2021" name="Mol. Ecol. Resour.">
        <title>Apolygus lucorum genome provides insights into omnivorousness and mesophyll feeding.</title>
        <authorList>
            <person name="Liu Y."/>
            <person name="Liu H."/>
            <person name="Wang H."/>
            <person name="Huang T."/>
            <person name="Liu B."/>
            <person name="Yang B."/>
            <person name="Yin L."/>
            <person name="Li B."/>
            <person name="Zhang Y."/>
            <person name="Zhang S."/>
            <person name="Jiang F."/>
            <person name="Zhang X."/>
            <person name="Ren Y."/>
            <person name="Wang B."/>
            <person name="Wang S."/>
            <person name="Lu Y."/>
            <person name="Wu K."/>
            <person name="Fan W."/>
            <person name="Wang G."/>
        </authorList>
    </citation>
    <scope>NUCLEOTIDE SEQUENCE</scope>
    <source>
        <strain evidence="3">12Hb</strain>
    </source>
</reference>